<feature type="compositionally biased region" description="Basic and acidic residues" evidence="15">
    <location>
        <begin position="299"/>
        <end position="308"/>
    </location>
</feature>
<feature type="compositionally biased region" description="Basic and acidic residues" evidence="15">
    <location>
        <begin position="225"/>
        <end position="235"/>
    </location>
</feature>
<feature type="compositionally biased region" description="Basic and acidic residues" evidence="15">
    <location>
        <begin position="188"/>
        <end position="197"/>
    </location>
</feature>
<feature type="region of interest" description="Disordered" evidence="15">
    <location>
        <begin position="25"/>
        <end position="422"/>
    </location>
</feature>
<feature type="compositionally biased region" description="Gly residues" evidence="15">
    <location>
        <begin position="121"/>
        <end position="139"/>
    </location>
</feature>
<dbReference type="InterPro" id="IPR026010">
    <property type="entry name" value="NSP1/NUP62"/>
</dbReference>
<evidence type="ECO:0000256" key="8">
    <source>
        <dbReference type="ARBA" id="ARBA00023010"/>
    </source>
</evidence>
<dbReference type="PANTHER" id="PTHR12084">
    <property type="entry name" value="NUCLEAR PORE GLYCOPROTEIN P62-RELATED"/>
    <property type="match status" value="1"/>
</dbReference>
<dbReference type="Pfam" id="PF05064">
    <property type="entry name" value="Nsp1_C"/>
    <property type="match status" value="1"/>
</dbReference>
<keyword evidence="8" id="KW-0811">Translocation</keyword>
<feature type="compositionally biased region" description="Basic and acidic residues" evidence="15">
    <location>
        <begin position="373"/>
        <end position="382"/>
    </location>
</feature>
<feature type="compositionally biased region" description="Polar residues" evidence="15">
    <location>
        <begin position="25"/>
        <end position="34"/>
    </location>
</feature>
<feature type="compositionally biased region" description="Low complexity" evidence="15">
    <location>
        <begin position="80"/>
        <end position="108"/>
    </location>
</feature>
<feature type="compositionally biased region" description="Gly residues" evidence="15">
    <location>
        <begin position="68"/>
        <end position="79"/>
    </location>
</feature>
<evidence type="ECO:0000256" key="7">
    <source>
        <dbReference type="ARBA" id="ARBA00022927"/>
    </source>
</evidence>
<dbReference type="EMBL" id="SPRC01000058">
    <property type="protein sequence ID" value="TIB75731.1"/>
    <property type="molecule type" value="Genomic_DNA"/>
</dbReference>
<reference evidence="17 18" key="1">
    <citation type="submission" date="2019-03" db="EMBL/GenBank/DDBJ databases">
        <title>Sequencing 25 genomes of Wallemia mellicola.</title>
        <authorList>
            <person name="Gostincar C."/>
        </authorList>
    </citation>
    <scope>NUCLEOTIDE SEQUENCE [LARGE SCALE GENOMIC DNA]</scope>
    <source>
        <strain evidence="17 18">EXF-6152</strain>
    </source>
</reference>
<dbReference type="FunFam" id="1.20.5.170:FF:000040">
    <property type="entry name" value="Nuclear pore glycoprotein p62"/>
    <property type="match status" value="1"/>
</dbReference>
<comment type="caution">
    <text evidence="17">The sequence shown here is derived from an EMBL/GenBank/DDBJ whole genome shotgun (WGS) entry which is preliminary data.</text>
</comment>
<dbReference type="GO" id="GO:0051028">
    <property type="term" value="P:mRNA transport"/>
    <property type="evidence" value="ECO:0007669"/>
    <property type="project" value="UniProtKB-KW"/>
</dbReference>
<feature type="region of interest" description="Disordered" evidence="15">
    <location>
        <begin position="704"/>
        <end position="735"/>
    </location>
</feature>
<evidence type="ECO:0000256" key="5">
    <source>
        <dbReference type="ARBA" id="ARBA00022448"/>
    </source>
</evidence>
<feature type="compositionally biased region" description="Low complexity" evidence="15">
    <location>
        <begin position="361"/>
        <end position="372"/>
    </location>
</feature>
<proteinExistence type="inferred from homology"/>
<evidence type="ECO:0000256" key="13">
    <source>
        <dbReference type="ARBA" id="ARBA00081079"/>
    </source>
</evidence>
<evidence type="ECO:0000256" key="9">
    <source>
        <dbReference type="ARBA" id="ARBA00023132"/>
    </source>
</evidence>
<dbReference type="GO" id="GO:0006606">
    <property type="term" value="P:protein import into nucleus"/>
    <property type="evidence" value="ECO:0007669"/>
    <property type="project" value="TreeGrafter"/>
</dbReference>
<dbReference type="PANTHER" id="PTHR12084:SF0">
    <property type="entry name" value="NUCLEAR PORE GLYCOPROTEIN P62"/>
    <property type="match status" value="1"/>
</dbReference>
<evidence type="ECO:0000256" key="10">
    <source>
        <dbReference type="ARBA" id="ARBA00023242"/>
    </source>
</evidence>
<keyword evidence="7" id="KW-0653">Protein transport</keyword>
<dbReference type="GO" id="GO:0005543">
    <property type="term" value="F:phospholipid binding"/>
    <property type="evidence" value="ECO:0007669"/>
    <property type="project" value="TreeGrafter"/>
</dbReference>
<evidence type="ECO:0000256" key="1">
    <source>
        <dbReference type="ARBA" id="ARBA00004335"/>
    </source>
</evidence>
<feature type="compositionally biased region" description="Gly residues" evidence="15">
    <location>
        <begin position="337"/>
        <end position="348"/>
    </location>
</feature>
<feature type="compositionally biased region" description="Low complexity" evidence="15">
    <location>
        <begin position="446"/>
        <end position="458"/>
    </location>
</feature>
<organism evidence="17 18">
    <name type="scientific">Wallemia mellicola</name>
    <dbReference type="NCBI Taxonomy" id="1708541"/>
    <lineage>
        <taxon>Eukaryota</taxon>
        <taxon>Fungi</taxon>
        <taxon>Dikarya</taxon>
        <taxon>Basidiomycota</taxon>
        <taxon>Wallemiomycotina</taxon>
        <taxon>Wallemiomycetes</taxon>
        <taxon>Wallemiales</taxon>
        <taxon>Wallemiaceae</taxon>
        <taxon>Wallemia</taxon>
    </lineage>
</organism>
<evidence type="ECO:0000256" key="14">
    <source>
        <dbReference type="SAM" id="Coils"/>
    </source>
</evidence>
<evidence type="ECO:0000256" key="3">
    <source>
        <dbReference type="ARBA" id="ARBA00004620"/>
    </source>
</evidence>
<feature type="compositionally biased region" description="Polar residues" evidence="15">
    <location>
        <begin position="704"/>
        <end position="720"/>
    </location>
</feature>
<evidence type="ECO:0000256" key="4">
    <source>
        <dbReference type="ARBA" id="ARBA00005911"/>
    </source>
</evidence>
<dbReference type="GO" id="GO:0044613">
    <property type="term" value="C:nuclear pore central transport channel"/>
    <property type="evidence" value="ECO:0007669"/>
    <property type="project" value="TreeGrafter"/>
</dbReference>
<dbReference type="GO" id="GO:0006405">
    <property type="term" value="P:RNA export from nucleus"/>
    <property type="evidence" value="ECO:0007669"/>
    <property type="project" value="TreeGrafter"/>
</dbReference>
<keyword evidence="5" id="KW-0813">Transport</keyword>
<feature type="compositionally biased region" description="Gly residues" evidence="15">
    <location>
        <begin position="176"/>
        <end position="185"/>
    </location>
</feature>
<dbReference type="Proteomes" id="UP000310685">
    <property type="component" value="Unassembled WGS sequence"/>
</dbReference>
<feature type="compositionally biased region" description="Basic and acidic residues" evidence="15">
    <location>
        <begin position="396"/>
        <end position="405"/>
    </location>
</feature>
<evidence type="ECO:0000256" key="11">
    <source>
        <dbReference type="ARBA" id="ARBA00068864"/>
    </source>
</evidence>
<feature type="coiled-coil region" evidence="14">
    <location>
        <begin position="572"/>
        <end position="640"/>
    </location>
</feature>
<keyword evidence="10" id="KW-0539">Nucleus</keyword>
<evidence type="ECO:0000256" key="12">
    <source>
        <dbReference type="ARBA" id="ARBA00078941"/>
    </source>
</evidence>
<evidence type="ECO:0000256" key="2">
    <source>
        <dbReference type="ARBA" id="ARBA00004567"/>
    </source>
</evidence>
<comment type="similarity">
    <text evidence="4">Belongs to the nucleoporin NSP1/NUP62 family.</text>
</comment>
<keyword evidence="9" id="KW-0906">Nuclear pore complex</keyword>
<keyword evidence="6" id="KW-0509">mRNA transport</keyword>
<sequence>MFLFRTRYIFWWIRRKLKHIQTNPLATSSQSSGFNFGGAQTPAKPNTPAFGNQGSTTPAAPPPNTGGFSFGAGSSGFGAFGKPATPGAQTAQPAQPAPSGGLFGGSSSTTPAAAPKPTGGFNFGGGSSFGAQQGGGTGLFGASKPAENSTTPSAPAPASGGFSFGAKPAEAPKPAGGLGFGGLGLGAKPEEKKEEAPKPAGGFTFGASKPGRYLRYGTSYTAKQTQKEEKKDEAPKTSLFGGAGAFGSAPAAPKPAESAPKPAFGLGGGFGAPKPEEKKEEPAKPAGGFAFGGNTLGSKPEEKKDEAPKPAAGGFTFGNLGGAEKKDEAPKPTAGTSTGGFGTLGGFGAPKEQPKETPKPSGGFAFGGSTAAKPEEKKDEAPKPAGGFSFGGSASKPDDKKDEAAKPAAGGFSLGGLGASKPGKTSFVFLIVSNTLPEEKKDEAPKPAGGFSFGGAASKPEEKKDTTTSTSFQLGGGQDKKDPLSVSALGKSSANAEVKPAPTPSLLRNKTLDEITQRWTTELENQQKDFFRLGNEVKEWDGVLRDNAEQISRLYNQTVSAEQTQLAVDQSLDYIESQQKELDEVLTRYEKETEELFDGDSNQLQLGVADNEREKSYRLAENVNEQLDDLSRNLSTMIDEVNLLSGGTNKSKDNEEDAQQDVIAQIAAILNAHLSSLQWIDGTSSDLMERVKELDGVVGNIQQSKTYTPNTSTATPLQQSRRGRGGFGLSTLSNV</sequence>
<evidence type="ECO:0000313" key="18">
    <source>
        <dbReference type="Proteomes" id="UP000310685"/>
    </source>
</evidence>
<accession>A0A4T0LZK4</accession>
<evidence type="ECO:0000259" key="16">
    <source>
        <dbReference type="Pfam" id="PF05064"/>
    </source>
</evidence>
<feature type="domain" description="Nucleoporin NSP1-like C-terminal" evidence="16">
    <location>
        <begin position="501"/>
        <end position="599"/>
    </location>
</feature>
<feature type="region of interest" description="Disordered" evidence="15">
    <location>
        <begin position="437"/>
        <end position="505"/>
    </location>
</feature>
<dbReference type="AlphaFoldDB" id="A0A4T0LZK4"/>
<feature type="compositionally biased region" description="Basic and acidic residues" evidence="15">
    <location>
        <begin position="274"/>
        <end position="283"/>
    </location>
</feature>
<evidence type="ECO:0000313" key="17">
    <source>
        <dbReference type="EMBL" id="TIB75731.1"/>
    </source>
</evidence>
<dbReference type="GO" id="GO:0031965">
    <property type="term" value="C:nuclear membrane"/>
    <property type="evidence" value="ECO:0007669"/>
    <property type="project" value="UniProtKB-SubCell"/>
</dbReference>
<feature type="compositionally biased region" description="Low complexity" evidence="15">
    <location>
        <begin position="246"/>
        <end position="264"/>
    </location>
</feature>
<feature type="compositionally biased region" description="Low complexity" evidence="15">
    <location>
        <begin position="165"/>
        <end position="175"/>
    </location>
</feature>
<evidence type="ECO:0000256" key="15">
    <source>
        <dbReference type="SAM" id="MobiDB-lite"/>
    </source>
</evidence>
<comment type="subcellular location">
    <subcellularLocation>
        <location evidence="1">Nucleus membrane</location>
        <topology evidence="1">Peripheral membrane protein</topology>
        <orientation evidence="1">Cytoplasmic side</orientation>
    </subcellularLocation>
    <subcellularLocation>
        <location evidence="3">Nucleus membrane</location>
        <topology evidence="3">Peripheral membrane protein</topology>
        <orientation evidence="3">Nucleoplasmic side</orientation>
    </subcellularLocation>
    <subcellularLocation>
        <location evidence="2">Nucleus</location>
        <location evidence="2">Nuclear pore complex</location>
    </subcellularLocation>
</comment>
<protein>
    <recommendedName>
        <fullName evidence="11">Nucleoporin NSP1</fullName>
    </recommendedName>
    <alternativeName>
        <fullName evidence="12">Nuclear pore protein NSP1</fullName>
    </alternativeName>
    <alternativeName>
        <fullName evidence="13">Nucleoskeletal-like protein</fullName>
    </alternativeName>
</protein>
<keyword evidence="14" id="KW-0175">Coiled coil</keyword>
<gene>
    <name evidence="17" type="ORF">E3Q22_03874</name>
</gene>
<name>A0A4T0LZK4_9BASI</name>
<dbReference type="Gene3D" id="1.20.5.170">
    <property type="match status" value="1"/>
</dbReference>
<feature type="compositionally biased region" description="Low complexity" evidence="15">
    <location>
        <begin position="383"/>
        <end position="395"/>
    </location>
</feature>
<dbReference type="GO" id="GO:0017056">
    <property type="term" value="F:structural constituent of nuclear pore"/>
    <property type="evidence" value="ECO:0007669"/>
    <property type="project" value="InterPro"/>
</dbReference>
<evidence type="ECO:0000256" key="6">
    <source>
        <dbReference type="ARBA" id="ARBA00022816"/>
    </source>
</evidence>
<dbReference type="InterPro" id="IPR007758">
    <property type="entry name" value="Nucleoporin_NSP1_C"/>
</dbReference>